<accession>A0A174ZUL7</accession>
<dbReference type="RefSeq" id="WP_055172404.1">
    <property type="nucleotide sequence ID" value="NZ_CZBX01000007.1"/>
</dbReference>
<protein>
    <recommendedName>
        <fullName evidence="3">PqqD family protein</fullName>
    </recommendedName>
</protein>
<evidence type="ECO:0008006" key="3">
    <source>
        <dbReference type="Google" id="ProtNLM"/>
    </source>
</evidence>
<dbReference type="Gene3D" id="1.10.10.1150">
    <property type="entry name" value="Coenzyme PQQ synthesis protein D (PqqD)"/>
    <property type="match status" value="1"/>
</dbReference>
<dbReference type="InterPro" id="IPR041881">
    <property type="entry name" value="PqqD_sf"/>
</dbReference>
<dbReference type="AlphaFoldDB" id="A0A174ZUL7"/>
<name>A0A174ZUL7_9FIRM</name>
<evidence type="ECO:0000313" key="1">
    <source>
        <dbReference type="EMBL" id="CUQ87766.1"/>
    </source>
</evidence>
<dbReference type="InterPro" id="IPR008792">
    <property type="entry name" value="PQQD"/>
</dbReference>
<dbReference type="EMBL" id="CZBX01000007">
    <property type="protein sequence ID" value="CUQ87766.1"/>
    <property type="molecule type" value="Genomic_DNA"/>
</dbReference>
<dbReference type="Pfam" id="PF05402">
    <property type="entry name" value="PqqD"/>
    <property type="match status" value="1"/>
</dbReference>
<sequence>MIFNKVENSYIGLLREETDGTRLFYPRAHSKPHFMNKTVYEIWDLIDNRSAQEIVNILKHKYPGVSEQRLLNDVNHTIAYLLNLEMIREVK</sequence>
<gene>
    <name evidence="1" type="ORF">ERS852502_01629</name>
</gene>
<dbReference type="Proteomes" id="UP000078383">
    <property type="component" value="Unassembled WGS sequence"/>
</dbReference>
<proteinExistence type="predicted"/>
<dbReference type="OrthoDB" id="2084731at2"/>
<evidence type="ECO:0000313" key="2">
    <source>
        <dbReference type="Proteomes" id="UP000078383"/>
    </source>
</evidence>
<reference evidence="1 2" key="1">
    <citation type="submission" date="2015-09" db="EMBL/GenBank/DDBJ databases">
        <authorList>
            <consortium name="Pathogen Informatics"/>
        </authorList>
    </citation>
    <scope>NUCLEOTIDE SEQUENCE [LARGE SCALE GENOMIC DNA]</scope>
    <source>
        <strain evidence="1 2">2789STDY5834889</strain>
    </source>
</reference>
<organism evidence="1 2">
    <name type="scientific">[Ruminococcus] torques</name>
    <dbReference type="NCBI Taxonomy" id="33039"/>
    <lineage>
        <taxon>Bacteria</taxon>
        <taxon>Bacillati</taxon>
        <taxon>Bacillota</taxon>
        <taxon>Clostridia</taxon>
        <taxon>Lachnospirales</taxon>
        <taxon>Lachnospiraceae</taxon>
        <taxon>Mediterraneibacter</taxon>
    </lineage>
</organism>